<proteinExistence type="predicted"/>
<dbReference type="EMBL" id="CM056743">
    <property type="protein sequence ID" value="KAJ8670545.1"/>
    <property type="molecule type" value="Genomic_DNA"/>
</dbReference>
<name>A0ACC2NLW8_9HYME</name>
<protein>
    <submittedName>
        <fullName evidence="1">Uncharacterized protein</fullName>
    </submittedName>
</protein>
<gene>
    <name evidence="1" type="ORF">QAD02_001804</name>
</gene>
<keyword evidence="2" id="KW-1185">Reference proteome</keyword>
<evidence type="ECO:0000313" key="2">
    <source>
        <dbReference type="Proteomes" id="UP001239111"/>
    </source>
</evidence>
<accession>A0ACC2NLW8</accession>
<reference evidence="1" key="1">
    <citation type="submission" date="2023-04" db="EMBL/GenBank/DDBJ databases">
        <title>A chromosome-level genome assembly of the parasitoid wasp Eretmocerus hayati.</title>
        <authorList>
            <person name="Zhong Y."/>
            <person name="Liu S."/>
            <person name="Liu Y."/>
        </authorList>
    </citation>
    <scope>NUCLEOTIDE SEQUENCE</scope>
    <source>
        <strain evidence="1">ZJU_SS_LIU_2023</strain>
    </source>
</reference>
<evidence type="ECO:0000313" key="1">
    <source>
        <dbReference type="EMBL" id="KAJ8670545.1"/>
    </source>
</evidence>
<organism evidence="1 2">
    <name type="scientific">Eretmocerus hayati</name>
    <dbReference type="NCBI Taxonomy" id="131215"/>
    <lineage>
        <taxon>Eukaryota</taxon>
        <taxon>Metazoa</taxon>
        <taxon>Ecdysozoa</taxon>
        <taxon>Arthropoda</taxon>
        <taxon>Hexapoda</taxon>
        <taxon>Insecta</taxon>
        <taxon>Pterygota</taxon>
        <taxon>Neoptera</taxon>
        <taxon>Endopterygota</taxon>
        <taxon>Hymenoptera</taxon>
        <taxon>Apocrita</taxon>
        <taxon>Proctotrupomorpha</taxon>
        <taxon>Chalcidoidea</taxon>
        <taxon>Aphelinidae</taxon>
        <taxon>Aphelininae</taxon>
        <taxon>Eretmocerus</taxon>
    </lineage>
</organism>
<dbReference type="Proteomes" id="UP001239111">
    <property type="component" value="Chromosome 3"/>
</dbReference>
<sequence length="1120" mass="126747">MEACEEGENVSGASFPLFHGSVDTDPALDLRRDEQGMNDVSNHNSSGFRNCTASSAVIGCQGDEQQMGVSEGSRIGNLADTSSKAIHLDKSSSTHTNYSNSEEEVVKELRNWLVTEKIPLKSGDGLLQILRKKRMPNLPACTKTFLKKESKFQPEPMAACDGSTGEFVYIEMERKLKMIVKPALEKVLELAFGIDGFSPFKSSTCTVWPILSKIDKREYRYRIFTVAVYAGDSKPKSANDFLKKFVEKLNHLLKNGIEIDGVIFKIRIKFFICDNPARAFLKLWIGHASFSACERCFVVGKKVNGVTVFLDTNAQRRTDDSFRNFADPDCHHGVTVLVFLEDLDFIYQFLLDPMHLGPGKRILDYLLGEPKKKKSRKSVKLSSALKLELQRGTEMIVGDIPDEFPRKVRPTSKYQHYKAVEHKFMLQYAAPIVFKKLMGGDLYKHLMLLSMGCRLLSGWNVETHVEKVRGIFLEFVQKAPSLYGQEFESLLVHCLIHICEDVEKYGLNLTELSAFEFESYLGSISRLLRSSTHLVVQYCNRMEETESYCIDTDENDAKAMEILIETKEAIHKIKHNGMILEETTSKSGLLSFSHLDSTSCRRFKKMSDTPSTDYLHHVRVEEDYEYALIRFRHQGPRKTIEAIDVVPTDWFSFNDYDSLQCKYLSSHHLQIKEKVLLLHKLVEQRGLASKDWPDFPLQPIGRAHTYEEALIKLEQLKTKENVLTDCEDGNESEKALITQLKRIISLEQQADLKRKMALDTSGGNCPTTKKLKTNSKTVNENQETLIPTDDHTDVHNSKSDVSSVVSDAPQIESQTNSMSGSETDTSHSHSSGFIDSKNNTNDQDASKSLTGDSLHVSEVQNIPVVDLSMVECKNDFETAVICCLNNVLERLGLLEISVKNLAKQQKESMRQKKLDSAQFCEKYHLELPLKTLNISKEFEKSLTSNGSLRRDLYAEFKSCLGGGLSITKTFGSILRKFMSKDVLLHYTAVKHQKSTCTNETPVDDQSDEDTLFEPLQFCKCMKSQEPPLTSVACYWRKPMLSRVAAKVNYTTMEDLLSSADGTSKHFKGKNRSNEYLKLVLSSKEAQSSEEKCDEDFTEGLLLSAMTFWEDAIFSKLTRQV</sequence>
<comment type="caution">
    <text evidence="1">The sequence shown here is derived from an EMBL/GenBank/DDBJ whole genome shotgun (WGS) entry which is preliminary data.</text>
</comment>